<keyword evidence="2" id="KW-1185">Reference proteome</keyword>
<name>A0ABQ7H2W3_DUNSA</name>
<protein>
    <recommendedName>
        <fullName evidence="3">Encoded protein</fullName>
    </recommendedName>
</protein>
<evidence type="ECO:0000313" key="2">
    <source>
        <dbReference type="Proteomes" id="UP000815325"/>
    </source>
</evidence>
<accession>A0ABQ7H2W3</accession>
<comment type="caution">
    <text evidence="1">The sequence shown here is derived from an EMBL/GenBank/DDBJ whole genome shotgun (WGS) entry which is preliminary data.</text>
</comment>
<proteinExistence type="predicted"/>
<organism evidence="1 2">
    <name type="scientific">Dunaliella salina</name>
    <name type="common">Green alga</name>
    <name type="synonym">Protococcus salinus</name>
    <dbReference type="NCBI Taxonomy" id="3046"/>
    <lineage>
        <taxon>Eukaryota</taxon>
        <taxon>Viridiplantae</taxon>
        <taxon>Chlorophyta</taxon>
        <taxon>core chlorophytes</taxon>
        <taxon>Chlorophyceae</taxon>
        <taxon>CS clade</taxon>
        <taxon>Chlamydomonadales</taxon>
        <taxon>Dunaliellaceae</taxon>
        <taxon>Dunaliella</taxon>
    </lineage>
</organism>
<reference evidence="1" key="1">
    <citation type="submission" date="2017-08" db="EMBL/GenBank/DDBJ databases">
        <authorList>
            <person name="Polle J.E."/>
            <person name="Barry K."/>
            <person name="Cushman J."/>
            <person name="Schmutz J."/>
            <person name="Tran D."/>
            <person name="Hathwaick L.T."/>
            <person name="Yim W.C."/>
            <person name="Jenkins J."/>
            <person name="Mckie-Krisberg Z.M."/>
            <person name="Prochnik S."/>
            <person name="Lindquist E."/>
            <person name="Dockter R.B."/>
            <person name="Adam C."/>
            <person name="Molina H."/>
            <person name="Bunkerborg J."/>
            <person name="Jin E."/>
            <person name="Buchheim M."/>
            <person name="Magnuson J."/>
        </authorList>
    </citation>
    <scope>NUCLEOTIDE SEQUENCE</scope>
    <source>
        <strain evidence="1">CCAP 19/18</strain>
    </source>
</reference>
<evidence type="ECO:0000313" key="1">
    <source>
        <dbReference type="EMBL" id="KAF5841197.1"/>
    </source>
</evidence>
<dbReference type="EMBL" id="MU069492">
    <property type="protein sequence ID" value="KAF5841197.1"/>
    <property type="molecule type" value="Genomic_DNA"/>
</dbReference>
<gene>
    <name evidence="1" type="ORF">DUNSADRAFT_14028</name>
</gene>
<sequence length="97" mass="10577">MFACQTHGIHKSKVAPLACSMSNRKDNSPHSLPSLAFLRAHNSSRTQNITACSSPKNCGGNNQSKFQRLYVSMLYRSSHLLSCGALLANLSEHATFP</sequence>
<dbReference type="Proteomes" id="UP000815325">
    <property type="component" value="Unassembled WGS sequence"/>
</dbReference>
<evidence type="ECO:0008006" key="3">
    <source>
        <dbReference type="Google" id="ProtNLM"/>
    </source>
</evidence>